<keyword evidence="5" id="KW-0949">S-adenosyl-L-methionine</keyword>
<dbReference type="PRINTS" id="PR00506">
    <property type="entry name" value="D21N6MTFRASE"/>
</dbReference>
<dbReference type="GO" id="GO:0008170">
    <property type="term" value="F:N-methyltransferase activity"/>
    <property type="evidence" value="ECO:0007669"/>
    <property type="project" value="InterPro"/>
</dbReference>
<organism evidence="8 9">
    <name type="scientific">Puia dinghuensis</name>
    <dbReference type="NCBI Taxonomy" id="1792502"/>
    <lineage>
        <taxon>Bacteria</taxon>
        <taxon>Pseudomonadati</taxon>
        <taxon>Bacteroidota</taxon>
        <taxon>Chitinophagia</taxon>
        <taxon>Chitinophagales</taxon>
        <taxon>Chitinophagaceae</taxon>
        <taxon>Puia</taxon>
    </lineage>
</organism>
<comment type="caution">
    <text evidence="8">The sequence shown here is derived from an EMBL/GenBank/DDBJ whole genome shotgun (WGS) entry which is preliminary data.</text>
</comment>
<dbReference type="RefSeq" id="WP_188938027.1">
    <property type="nucleotide sequence ID" value="NZ_BMJC01000008.1"/>
</dbReference>
<evidence type="ECO:0000256" key="2">
    <source>
        <dbReference type="ARBA" id="ARBA00011900"/>
    </source>
</evidence>
<evidence type="ECO:0000313" key="8">
    <source>
        <dbReference type="EMBL" id="GGB24900.1"/>
    </source>
</evidence>
<evidence type="ECO:0000256" key="3">
    <source>
        <dbReference type="ARBA" id="ARBA00022603"/>
    </source>
</evidence>
<dbReference type="SUPFAM" id="SSF53335">
    <property type="entry name" value="S-adenosyl-L-methionine-dependent methyltransferases"/>
    <property type="match status" value="1"/>
</dbReference>
<protein>
    <recommendedName>
        <fullName evidence="2">site-specific DNA-methyltransferase (adenine-specific)</fullName>
        <ecNumber evidence="2">2.1.1.72</ecNumber>
    </recommendedName>
</protein>
<dbReference type="GO" id="GO:0009007">
    <property type="term" value="F:site-specific DNA-methyltransferase (adenine-specific) activity"/>
    <property type="evidence" value="ECO:0007669"/>
    <property type="project" value="UniProtKB-EC"/>
</dbReference>
<evidence type="ECO:0000256" key="1">
    <source>
        <dbReference type="ARBA" id="ARBA00006594"/>
    </source>
</evidence>
<keyword evidence="3" id="KW-0489">Methyltransferase</keyword>
<dbReference type="Proteomes" id="UP000607559">
    <property type="component" value="Unassembled WGS sequence"/>
</dbReference>
<comment type="catalytic activity">
    <reaction evidence="6">
        <text>a 2'-deoxyadenosine in DNA + S-adenosyl-L-methionine = an N(6)-methyl-2'-deoxyadenosine in DNA + S-adenosyl-L-homocysteine + H(+)</text>
        <dbReference type="Rhea" id="RHEA:15197"/>
        <dbReference type="Rhea" id="RHEA-COMP:12418"/>
        <dbReference type="Rhea" id="RHEA-COMP:12419"/>
        <dbReference type="ChEBI" id="CHEBI:15378"/>
        <dbReference type="ChEBI" id="CHEBI:57856"/>
        <dbReference type="ChEBI" id="CHEBI:59789"/>
        <dbReference type="ChEBI" id="CHEBI:90615"/>
        <dbReference type="ChEBI" id="CHEBI:90616"/>
        <dbReference type="EC" id="2.1.1.72"/>
    </reaction>
</comment>
<name>A0A8J2UK47_9BACT</name>
<keyword evidence="4" id="KW-0808">Transferase</keyword>
<sequence>MSTQRITPNYKFNDEQIRQLRLIAPEVFKDNILDIVTLYEALGDFIDDDILQNEHYGISWPGKQNAKKGAATPVHGTLIPVQDKSCLASGTANIFIEGENLTVLKIIKKSYANSIKAIYIDPPYNTGNDLIYEDDFSESAEDFLTRIGSIDATGKRLTTNSKADGRFHSKWLSMMYPRLKLAHQLLKEEGVICISIDDNELNNLRLIMNEIFGEENFVGNFIVQSNPRASQSSGDIGIVHEYVLVYTRNITKNAALAQRLDDRMLTEYKYTAKDGRKYRELGLRLRGGAWRRSQRQNLYFPIYVDPVTGRVSLEQKDGYTEEALPIKPTTGEEGTWRWSKEKIKKDADDLFGKQIKRGENYIWDVYQMDYLTKKDNDEKSTKPKSIWNEPEMNYQNAGEEIKELFGHSDVFDFPKPVYLIKKVLNLIDCDGEIVMDFFAGSGTTGEAIYELNSEGRNIRFILVQLDYKIAETKRAHKLGYNTIADVTSKRLELASEKYQKAEFEGSDNLLGFKYFKLGPSNYKVWKNYSGTDISNLLTLFNEQQSLLIDDWDPQSLLTEIILIEGFPLDSTIVEEESIKVNKVYKISSDSCEHSLFICLDKRVEESAIHLLPLDSSDIFICLDAAVTDQNKIRLEDRGILKTI</sequence>
<dbReference type="InterPro" id="IPR002295">
    <property type="entry name" value="N4/N6-MTase_EcoPI_Mod-like"/>
</dbReference>
<dbReference type="Gene3D" id="3.40.50.150">
    <property type="entry name" value="Vaccinia Virus protein VP39"/>
    <property type="match status" value="1"/>
</dbReference>
<proteinExistence type="inferred from homology"/>
<dbReference type="PROSITE" id="PS00092">
    <property type="entry name" value="N6_MTASE"/>
    <property type="match status" value="1"/>
</dbReference>
<evidence type="ECO:0000256" key="5">
    <source>
        <dbReference type="ARBA" id="ARBA00022691"/>
    </source>
</evidence>
<gene>
    <name evidence="8" type="primary">mod</name>
    <name evidence="8" type="ORF">GCM10011511_56040</name>
</gene>
<reference evidence="8" key="1">
    <citation type="journal article" date="2014" name="Int. J. Syst. Evol. Microbiol.">
        <title>Complete genome sequence of Corynebacterium casei LMG S-19264T (=DSM 44701T), isolated from a smear-ripened cheese.</title>
        <authorList>
            <consortium name="US DOE Joint Genome Institute (JGI-PGF)"/>
            <person name="Walter F."/>
            <person name="Albersmeier A."/>
            <person name="Kalinowski J."/>
            <person name="Ruckert C."/>
        </authorList>
    </citation>
    <scope>NUCLEOTIDE SEQUENCE</scope>
    <source>
        <strain evidence="8">CGMCC 1.15448</strain>
    </source>
</reference>
<dbReference type="AlphaFoldDB" id="A0A8J2UK47"/>
<dbReference type="EMBL" id="BMJC01000008">
    <property type="protein sequence ID" value="GGB24900.1"/>
    <property type="molecule type" value="Genomic_DNA"/>
</dbReference>
<dbReference type="GO" id="GO:0032259">
    <property type="term" value="P:methylation"/>
    <property type="evidence" value="ECO:0007669"/>
    <property type="project" value="UniProtKB-KW"/>
</dbReference>
<dbReference type="PIRSF" id="PIRSF015855">
    <property type="entry name" value="TypeIII_Mtase_mKpnI"/>
    <property type="match status" value="1"/>
</dbReference>
<comment type="similarity">
    <text evidence="1">Belongs to the N(4)/N(6)-methyltransferase family.</text>
</comment>
<dbReference type="InterPro" id="IPR002941">
    <property type="entry name" value="DNA_methylase_N4/N6"/>
</dbReference>
<feature type="domain" description="DNA methylase N-4/N-6" evidence="7">
    <location>
        <begin position="115"/>
        <end position="461"/>
    </location>
</feature>
<dbReference type="InterPro" id="IPR002052">
    <property type="entry name" value="DNA_methylase_N6_adenine_CS"/>
</dbReference>
<evidence type="ECO:0000259" key="7">
    <source>
        <dbReference type="Pfam" id="PF01555"/>
    </source>
</evidence>
<dbReference type="InterPro" id="IPR029063">
    <property type="entry name" value="SAM-dependent_MTases_sf"/>
</dbReference>
<evidence type="ECO:0000256" key="4">
    <source>
        <dbReference type="ARBA" id="ARBA00022679"/>
    </source>
</evidence>
<evidence type="ECO:0000256" key="6">
    <source>
        <dbReference type="ARBA" id="ARBA00047942"/>
    </source>
</evidence>
<dbReference type="EC" id="2.1.1.72" evidence="2"/>
<evidence type="ECO:0000313" key="9">
    <source>
        <dbReference type="Proteomes" id="UP000607559"/>
    </source>
</evidence>
<keyword evidence="9" id="KW-1185">Reference proteome</keyword>
<dbReference type="Pfam" id="PF01555">
    <property type="entry name" value="N6_N4_Mtase"/>
    <property type="match status" value="1"/>
</dbReference>
<reference evidence="8" key="2">
    <citation type="submission" date="2020-09" db="EMBL/GenBank/DDBJ databases">
        <authorList>
            <person name="Sun Q."/>
            <person name="Zhou Y."/>
        </authorList>
    </citation>
    <scope>NUCLEOTIDE SEQUENCE</scope>
    <source>
        <strain evidence="8">CGMCC 1.15448</strain>
    </source>
</reference>
<accession>A0A8J2UK47</accession>
<dbReference type="GO" id="GO:0003677">
    <property type="term" value="F:DNA binding"/>
    <property type="evidence" value="ECO:0007669"/>
    <property type="project" value="InterPro"/>
</dbReference>